<feature type="transmembrane region" description="Helical" evidence="2">
    <location>
        <begin position="94"/>
        <end position="121"/>
    </location>
</feature>
<protein>
    <recommendedName>
        <fullName evidence="5">Zinc-finger domain-containing protein</fullName>
    </recommendedName>
</protein>
<evidence type="ECO:0008006" key="5">
    <source>
        <dbReference type="Google" id="ProtNLM"/>
    </source>
</evidence>
<feature type="compositionally biased region" description="Polar residues" evidence="1">
    <location>
        <begin position="146"/>
        <end position="157"/>
    </location>
</feature>
<reference evidence="3 4" key="1">
    <citation type="journal article" date="2016" name="Nat. Commun.">
        <title>Thousands of microbial genomes shed light on interconnected biogeochemical processes in an aquifer system.</title>
        <authorList>
            <person name="Anantharaman K."/>
            <person name="Brown C.T."/>
            <person name="Hug L.A."/>
            <person name="Sharon I."/>
            <person name="Castelle C.J."/>
            <person name="Probst A.J."/>
            <person name="Thomas B.C."/>
            <person name="Singh A."/>
            <person name="Wilkins M.J."/>
            <person name="Karaoz U."/>
            <person name="Brodie E.L."/>
            <person name="Williams K.H."/>
            <person name="Hubbard S.S."/>
            <person name="Banfield J.F."/>
        </authorList>
    </citation>
    <scope>NUCLEOTIDE SEQUENCE [LARGE SCALE GENOMIC DNA]</scope>
</reference>
<proteinExistence type="predicted"/>
<dbReference type="AlphaFoldDB" id="A0A1F5YGL1"/>
<gene>
    <name evidence="3" type="ORF">A2Z86_04270</name>
</gene>
<accession>A0A1F5YGL1</accession>
<keyword evidence="2" id="KW-1133">Transmembrane helix</keyword>
<dbReference type="Proteomes" id="UP000176992">
    <property type="component" value="Unassembled WGS sequence"/>
</dbReference>
<keyword evidence="2" id="KW-0812">Transmembrane</keyword>
<comment type="caution">
    <text evidence="3">The sequence shown here is derived from an EMBL/GenBank/DDBJ whole genome shotgun (WGS) entry which is preliminary data.</text>
</comment>
<evidence type="ECO:0000313" key="3">
    <source>
        <dbReference type="EMBL" id="OGF99328.1"/>
    </source>
</evidence>
<dbReference type="EMBL" id="MFIV01000028">
    <property type="protein sequence ID" value="OGF99328.1"/>
    <property type="molecule type" value="Genomic_DNA"/>
</dbReference>
<evidence type="ECO:0000256" key="1">
    <source>
        <dbReference type="SAM" id="MobiDB-lite"/>
    </source>
</evidence>
<name>A0A1F5YGL1_9BACT</name>
<keyword evidence="2" id="KW-0472">Membrane</keyword>
<evidence type="ECO:0000256" key="2">
    <source>
        <dbReference type="SAM" id="Phobius"/>
    </source>
</evidence>
<sequence length="375" mass="41365">MDCTELKALLERVKGEAIPRDLRPVFESHLEACRTCRAAMNNFLKIGKILEKTVYSEAVPDHYLNFLRHSSGRKLRWGTQLEEREPKTKVPWLLILRVAAGFAVAIGLGASAAVILGHFGLIGRFSSGHQPAEGTPSTELAAPAPDQSTSQTGNQADMPQYAPPDSAVNPAALYHLLNSDSARAAAAITAREAPADSARLKSMEAELGALRDALSRTPDDHSLRQRTMDKHRQVIEERKTLGAAARVKDYYNLGYLHYEAGEYPQTAIVTGEGLRMVRIGPTEYLHYLKGMSHYQIALKALNPLPADTTRDEAARIKGATLRAQLDLEGRERAVMELRRAVSEFSYLLNIPSLKSSGQDWILKCENLIRKSAEQG</sequence>
<evidence type="ECO:0000313" key="4">
    <source>
        <dbReference type="Proteomes" id="UP000176992"/>
    </source>
</evidence>
<organism evidence="3 4">
    <name type="scientific">Candidatus Glassbacteria bacterium GWA2_58_10</name>
    <dbReference type="NCBI Taxonomy" id="1817865"/>
    <lineage>
        <taxon>Bacteria</taxon>
        <taxon>Candidatus Glassiibacteriota</taxon>
    </lineage>
</organism>
<feature type="region of interest" description="Disordered" evidence="1">
    <location>
        <begin position="130"/>
        <end position="164"/>
    </location>
</feature>